<dbReference type="Proteomes" id="UP000030428">
    <property type="component" value="Unassembled WGS sequence"/>
</dbReference>
<protein>
    <submittedName>
        <fullName evidence="1">Uncharacterized protein</fullName>
    </submittedName>
</protein>
<name>A0A4E0QR62_9GAMM</name>
<keyword evidence="2" id="KW-1185">Reference proteome</keyword>
<gene>
    <name evidence="1" type="ORF">PN36_07160</name>
</gene>
<proteinExistence type="predicted"/>
<dbReference type="AlphaFoldDB" id="A0A4E0QR62"/>
<accession>A0A4E0QR62</accession>
<evidence type="ECO:0000313" key="2">
    <source>
        <dbReference type="Proteomes" id="UP000030428"/>
    </source>
</evidence>
<evidence type="ECO:0000313" key="1">
    <source>
        <dbReference type="EMBL" id="TGO03399.1"/>
    </source>
</evidence>
<comment type="caution">
    <text evidence="1">The sequence shown here is derived from an EMBL/GenBank/DDBJ whole genome shotgun (WGS) entry which is preliminary data.</text>
</comment>
<reference evidence="1 2" key="1">
    <citation type="journal article" date="2016" name="Front. Microbiol.">
        <title>Single-Cell (Meta-)Genomics of a Dimorphic Candidatus Thiomargarita nelsonii Reveals Genomic Plasticity.</title>
        <authorList>
            <person name="Flood B.E."/>
            <person name="Fliss P."/>
            <person name="Jones D.S."/>
            <person name="Dick G.J."/>
            <person name="Jain S."/>
            <person name="Kaster A.K."/>
            <person name="Winkel M."/>
            <person name="Mussmann M."/>
            <person name="Bailey J."/>
        </authorList>
    </citation>
    <scope>NUCLEOTIDE SEQUENCE [LARGE SCALE GENOMIC DNA]</scope>
    <source>
        <strain evidence="1">Hydrate Ridge</strain>
    </source>
</reference>
<dbReference type="EMBL" id="JSZA02000020">
    <property type="protein sequence ID" value="TGO03399.1"/>
    <property type="molecule type" value="Genomic_DNA"/>
</dbReference>
<organism evidence="1 2">
    <name type="scientific">Candidatus Thiomargarita nelsonii</name>
    <dbReference type="NCBI Taxonomy" id="1003181"/>
    <lineage>
        <taxon>Bacteria</taxon>
        <taxon>Pseudomonadati</taxon>
        <taxon>Pseudomonadota</taxon>
        <taxon>Gammaproteobacteria</taxon>
        <taxon>Thiotrichales</taxon>
        <taxon>Thiotrichaceae</taxon>
        <taxon>Thiomargarita</taxon>
    </lineage>
</organism>
<sequence length="65" mass="7549">MDEASKINLGLHRVRSSKFILDEAPKINLGLQTQEFKIYFGRGAQDKSWTPNSGVQNLFWTRRPR</sequence>